<accession>A0A5N7MS54</accession>
<feature type="chain" id="PRO_5030135711" evidence="1">
    <location>
        <begin position="20"/>
        <end position="324"/>
    </location>
</feature>
<evidence type="ECO:0000313" key="3">
    <source>
        <dbReference type="Proteomes" id="UP000403266"/>
    </source>
</evidence>
<dbReference type="EMBL" id="VOSK01000259">
    <property type="protein sequence ID" value="MPR29698.1"/>
    <property type="molecule type" value="Genomic_DNA"/>
</dbReference>
<keyword evidence="3" id="KW-1185">Reference proteome</keyword>
<keyword evidence="1" id="KW-0732">Signal</keyword>
<dbReference type="AlphaFoldDB" id="A0A5N7MS54"/>
<dbReference type="RefSeq" id="WP_152716581.1">
    <property type="nucleotide sequence ID" value="NZ_VOSJ01000089.1"/>
</dbReference>
<evidence type="ECO:0000256" key="1">
    <source>
        <dbReference type="SAM" id="SignalP"/>
    </source>
</evidence>
<protein>
    <submittedName>
        <fullName evidence="2">Uncharacterized protein</fullName>
    </submittedName>
</protein>
<dbReference type="OrthoDB" id="6361147at2"/>
<organism evidence="2 3">
    <name type="scientific">Microvirga tunisiensis</name>
    <dbReference type="NCBI Taxonomy" id="2108360"/>
    <lineage>
        <taxon>Bacteria</taxon>
        <taxon>Pseudomonadati</taxon>
        <taxon>Pseudomonadota</taxon>
        <taxon>Alphaproteobacteria</taxon>
        <taxon>Hyphomicrobiales</taxon>
        <taxon>Methylobacteriaceae</taxon>
        <taxon>Microvirga</taxon>
    </lineage>
</organism>
<gene>
    <name evidence="2" type="ORF">FS320_32620</name>
</gene>
<comment type="caution">
    <text evidence="2">The sequence shown here is derived from an EMBL/GenBank/DDBJ whole genome shotgun (WGS) entry which is preliminary data.</text>
</comment>
<reference evidence="2 3" key="1">
    <citation type="journal article" date="2019" name="Syst. Appl. Microbiol.">
        <title>Microvirga tunisiensis sp. nov., a root nodule symbiotic bacterium isolated from Lupinus micranthus and L. luteus grown in Northern Tunisia.</title>
        <authorList>
            <person name="Msaddak A."/>
            <person name="Rejili M."/>
            <person name="Duran D."/>
            <person name="Mars M."/>
            <person name="Palacios J.M."/>
            <person name="Ruiz-Argueso T."/>
            <person name="Rey L."/>
            <person name="Imperial J."/>
        </authorList>
    </citation>
    <scope>NUCLEOTIDE SEQUENCE [LARGE SCALE GENOMIC DNA]</scope>
    <source>
        <strain evidence="2 3">Lmie10</strain>
    </source>
</reference>
<feature type="signal peptide" evidence="1">
    <location>
        <begin position="1"/>
        <end position="19"/>
    </location>
</feature>
<sequence length="324" mass="36585">MRAAVLFLVSCLALASAQAKDFNPQLIKEFGRAYGFLTGQNLSLDKIEREFPTFKSNVIVARLNFSSKYGDIRSKLEDILRSSLKDKFPEFQRNLHEQLKVVTEASLTQADVSRFLQVVQARADGEISDEMLKPMLIAKYEDRPTAEFLDGWRQTYTTDGSGKALGVKLQVQVPRSFGSKESPRPHIVRNWTSENDRGTTTIALQVRDLGAVVTQRDLDAEYGPEFFDGWAGENGKLVDFGKFKHETFPAVWAHTIQEEERATMKFKISSIMYMVIARDKAVALQCMDLIAGEVPSDPKQIFQKTQPLCVQMLNTLVIQSAYSR</sequence>
<name>A0A5N7MS54_9HYPH</name>
<evidence type="ECO:0000313" key="2">
    <source>
        <dbReference type="EMBL" id="MPR29698.1"/>
    </source>
</evidence>
<proteinExistence type="predicted"/>
<dbReference type="Proteomes" id="UP000403266">
    <property type="component" value="Unassembled WGS sequence"/>
</dbReference>